<dbReference type="OrthoDB" id="1345775at2"/>
<proteinExistence type="predicted"/>
<keyword evidence="4" id="KW-1185">Reference proteome</keyword>
<evidence type="ECO:0000313" key="4">
    <source>
        <dbReference type="Proteomes" id="UP000319700"/>
    </source>
</evidence>
<keyword evidence="1" id="KW-0732">Signal</keyword>
<sequence length="620" mass="67520">MSKNYIPLIFLFFLNTLMFGQKVIITPLVVNGKSVVSTSPINLESVDRSSVSLSVRIESPVPVGSGSEGTLSILFTKDNAITPIVAEGGFERMTNFGGGNTATISFVITLDLSSFNLSGGSISAQYKSFSGIVYKSANVSVIKNGSTPTTPPVTPPTTPTAPNFKNTLCCDQDVRYGDRPAPMIATTIDPSKVSASWLKLVGGQFPNATYKGVNYSTNKYNVLITDYVTEPGTYKRRLGNDFPFNDSNPVNIRIIPSPITTNEISIEGAKDANGFTEITNTNPKSIYGSGRSVSAQVNLNILADPYHVAQRGDTYADLDRFEWQYTRTSPNDNSEYKTWITIPNEIGTTLEYFTPENMSATVDNYFLVRRIAIYKDIQRVSNVLKIIPRIVKNNNIICCDQVLIEGASSVESPSVITGSAPSIENPNGANIQILNTTYQWQNQTITTNTRPNVFGTWNNINGSTSKDCLPVPLQYTIVNGPRGTSQTVQTIYNYRRIATITYRTISSNGSFADAITKSYSNEINIKSGRDYGPATLIAYPNPASSIINVEYKGADYTLSTTNITVANTLGTIVNSNNFSTVSPNIISIDVSNLPIGTYFINVDTGLGSRRNGQVTFLKSN</sequence>
<protein>
    <submittedName>
        <fullName evidence="3">T9SS C-terminal target domain-containing protein</fullName>
    </submittedName>
</protein>
<feature type="domain" description="Secretion system C-terminal sorting" evidence="2">
    <location>
        <begin position="539"/>
        <end position="605"/>
    </location>
</feature>
<organism evidence="3 4">
    <name type="scientific">Flavobacterium pectinovorum</name>
    <dbReference type="NCBI Taxonomy" id="29533"/>
    <lineage>
        <taxon>Bacteria</taxon>
        <taxon>Pseudomonadati</taxon>
        <taxon>Bacteroidota</taxon>
        <taxon>Flavobacteriia</taxon>
        <taxon>Flavobacteriales</taxon>
        <taxon>Flavobacteriaceae</taxon>
        <taxon>Flavobacterium</taxon>
    </lineage>
</organism>
<comment type="caution">
    <text evidence="3">The sequence shown here is derived from an EMBL/GenBank/DDBJ whole genome shotgun (WGS) entry which is preliminary data.</text>
</comment>
<evidence type="ECO:0000256" key="1">
    <source>
        <dbReference type="ARBA" id="ARBA00022729"/>
    </source>
</evidence>
<gene>
    <name evidence="3" type="ORF">EAH81_09785</name>
</gene>
<dbReference type="AlphaFoldDB" id="A0A502EV30"/>
<reference evidence="3 4" key="1">
    <citation type="journal article" date="2019" name="Environ. Microbiol.">
        <title>Species interactions and distinct microbial communities in high Arctic permafrost affected cryosols are associated with the CH4 and CO2 gas fluxes.</title>
        <authorList>
            <person name="Altshuler I."/>
            <person name="Hamel J."/>
            <person name="Turney S."/>
            <person name="Magnuson E."/>
            <person name="Levesque R."/>
            <person name="Greer C."/>
            <person name="Whyte L.G."/>
        </authorList>
    </citation>
    <scope>NUCLEOTIDE SEQUENCE [LARGE SCALE GENOMIC DNA]</scope>
    <source>
        <strain evidence="3 4">42</strain>
    </source>
</reference>
<dbReference type="InterPro" id="IPR026444">
    <property type="entry name" value="Secre_tail"/>
</dbReference>
<accession>A0A502EV30</accession>
<evidence type="ECO:0000259" key="2">
    <source>
        <dbReference type="Pfam" id="PF18962"/>
    </source>
</evidence>
<dbReference type="RefSeq" id="WP_140506328.1">
    <property type="nucleotide sequence ID" value="NZ_RCZH01000005.1"/>
</dbReference>
<dbReference type="Pfam" id="PF18962">
    <property type="entry name" value="Por_Secre_tail"/>
    <property type="match status" value="1"/>
</dbReference>
<dbReference type="EMBL" id="RCZH01000005">
    <property type="protein sequence ID" value="TPG41758.1"/>
    <property type="molecule type" value="Genomic_DNA"/>
</dbReference>
<evidence type="ECO:0000313" key="3">
    <source>
        <dbReference type="EMBL" id="TPG41758.1"/>
    </source>
</evidence>
<dbReference type="Proteomes" id="UP000319700">
    <property type="component" value="Unassembled WGS sequence"/>
</dbReference>
<name>A0A502EV30_9FLAO</name>